<evidence type="ECO:0000313" key="1">
    <source>
        <dbReference type="EMBL" id="PKA64429.1"/>
    </source>
</evidence>
<protein>
    <submittedName>
        <fullName evidence="1">Uncharacterized protein</fullName>
    </submittedName>
</protein>
<organism evidence="1 2">
    <name type="scientific">Apostasia shenzhenica</name>
    <dbReference type="NCBI Taxonomy" id="1088818"/>
    <lineage>
        <taxon>Eukaryota</taxon>
        <taxon>Viridiplantae</taxon>
        <taxon>Streptophyta</taxon>
        <taxon>Embryophyta</taxon>
        <taxon>Tracheophyta</taxon>
        <taxon>Spermatophyta</taxon>
        <taxon>Magnoliopsida</taxon>
        <taxon>Liliopsida</taxon>
        <taxon>Asparagales</taxon>
        <taxon>Orchidaceae</taxon>
        <taxon>Apostasioideae</taxon>
        <taxon>Apostasia</taxon>
    </lineage>
</organism>
<proteinExistence type="predicted"/>
<name>A0A2I0B9H6_9ASPA</name>
<dbReference type="AlphaFoldDB" id="A0A2I0B9H6"/>
<sequence length="76" mass="8494">MRAKTIIRSLCILPYWGRFSWQKVSGMDEECFSETPLTLASWRRTVTGSMLKMTLIVLAVGGKDALVGWDLETAGL</sequence>
<evidence type="ECO:0000313" key="2">
    <source>
        <dbReference type="Proteomes" id="UP000236161"/>
    </source>
</evidence>
<keyword evidence="2" id="KW-1185">Reference proteome</keyword>
<reference evidence="1 2" key="1">
    <citation type="journal article" date="2017" name="Nature">
        <title>The Apostasia genome and the evolution of orchids.</title>
        <authorList>
            <person name="Zhang G.Q."/>
            <person name="Liu K.W."/>
            <person name="Li Z."/>
            <person name="Lohaus R."/>
            <person name="Hsiao Y.Y."/>
            <person name="Niu S.C."/>
            <person name="Wang J.Y."/>
            <person name="Lin Y.C."/>
            <person name="Xu Q."/>
            <person name="Chen L.J."/>
            <person name="Yoshida K."/>
            <person name="Fujiwara S."/>
            <person name="Wang Z.W."/>
            <person name="Zhang Y.Q."/>
            <person name="Mitsuda N."/>
            <person name="Wang M."/>
            <person name="Liu G.H."/>
            <person name="Pecoraro L."/>
            <person name="Huang H.X."/>
            <person name="Xiao X.J."/>
            <person name="Lin M."/>
            <person name="Wu X.Y."/>
            <person name="Wu W.L."/>
            <person name="Chen Y.Y."/>
            <person name="Chang S.B."/>
            <person name="Sakamoto S."/>
            <person name="Ohme-Takagi M."/>
            <person name="Yagi M."/>
            <person name="Zeng S.J."/>
            <person name="Shen C.Y."/>
            <person name="Yeh C.M."/>
            <person name="Luo Y.B."/>
            <person name="Tsai W.C."/>
            <person name="Van de Peer Y."/>
            <person name="Liu Z.J."/>
        </authorList>
    </citation>
    <scope>NUCLEOTIDE SEQUENCE [LARGE SCALE GENOMIC DNA]</scope>
    <source>
        <strain evidence="2">cv. Shenzhen</strain>
        <tissue evidence="1">Stem</tissue>
    </source>
</reference>
<dbReference type="EMBL" id="KZ451903">
    <property type="protein sequence ID" value="PKA64429.1"/>
    <property type="molecule type" value="Genomic_DNA"/>
</dbReference>
<gene>
    <name evidence="1" type="ORF">AXF42_Ash007174</name>
</gene>
<dbReference type="Proteomes" id="UP000236161">
    <property type="component" value="Unassembled WGS sequence"/>
</dbReference>
<accession>A0A2I0B9H6</accession>